<evidence type="ECO:0000256" key="1">
    <source>
        <dbReference type="SAM" id="SignalP"/>
    </source>
</evidence>
<dbReference type="EnsemblPlants" id="Pp3c2_19690V3.1">
    <property type="protein sequence ID" value="Pp3c2_19690V3.1"/>
    <property type="gene ID" value="Pp3c2_19690"/>
</dbReference>
<dbReference type="RefSeq" id="XP_024368654.1">
    <property type="nucleotide sequence ID" value="XM_024512886.2"/>
</dbReference>
<dbReference type="PRINTS" id="PR00111">
    <property type="entry name" value="ABHYDROLASE"/>
</dbReference>
<dbReference type="PaxDb" id="3218-PP1S336_21V6.1"/>
<dbReference type="InterPro" id="IPR029058">
    <property type="entry name" value="AB_hydrolase_fold"/>
</dbReference>
<dbReference type="SUPFAM" id="SSF53474">
    <property type="entry name" value="alpha/beta-Hydrolases"/>
    <property type="match status" value="1"/>
</dbReference>
<gene>
    <name evidence="4" type="primary">LOC112278945</name>
    <name evidence="3" type="ORF">PHYPA_002948</name>
</gene>
<accession>A0A2K1L2A4</accession>
<dbReference type="Gramene" id="Pp3c2_19690V3.1">
    <property type="protein sequence ID" value="Pp3c2_19690V3.1"/>
    <property type="gene ID" value="Pp3c2_19690"/>
</dbReference>
<reference evidence="4" key="3">
    <citation type="submission" date="2020-12" db="UniProtKB">
        <authorList>
            <consortium name="EnsemblPlants"/>
        </authorList>
    </citation>
    <scope>IDENTIFICATION</scope>
</reference>
<dbReference type="Gene3D" id="3.40.50.1820">
    <property type="entry name" value="alpha/beta hydrolase"/>
    <property type="match status" value="1"/>
</dbReference>
<name>A0A2K1L2A4_PHYPA</name>
<evidence type="ECO:0000259" key="2">
    <source>
        <dbReference type="Pfam" id="PF12146"/>
    </source>
</evidence>
<protein>
    <recommendedName>
        <fullName evidence="2">Serine aminopeptidase S33 domain-containing protein</fullName>
    </recommendedName>
</protein>
<keyword evidence="1" id="KW-0732">Signal</keyword>
<dbReference type="EMBL" id="ABEU02000002">
    <property type="protein sequence ID" value="PNR60155.1"/>
    <property type="molecule type" value="Genomic_DNA"/>
</dbReference>
<dbReference type="Gramene" id="Pp3c2_19690V3.2">
    <property type="protein sequence ID" value="Pp3c2_19690V3.2"/>
    <property type="gene ID" value="Pp3c2_19690"/>
</dbReference>
<feature type="domain" description="Serine aminopeptidase S33" evidence="2">
    <location>
        <begin position="107"/>
        <end position="346"/>
    </location>
</feature>
<evidence type="ECO:0000313" key="5">
    <source>
        <dbReference type="Proteomes" id="UP000006727"/>
    </source>
</evidence>
<dbReference type="Proteomes" id="UP000006727">
    <property type="component" value="Chromosome 2"/>
</dbReference>
<reference evidence="3 5" key="1">
    <citation type="journal article" date="2008" name="Science">
        <title>The Physcomitrella genome reveals evolutionary insights into the conquest of land by plants.</title>
        <authorList>
            <person name="Rensing S."/>
            <person name="Lang D."/>
            <person name="Zimmer A."/>
            <person name="Terry A."/>
            <person name="Salamov A."/>
            <person name="Shapiro H."/>
            <person name="Nishiyama T."/>
            <person name="Perroud P.-F."/>
            <person name="Lindquist E."/>
            <person name="Kamisugi Y."/>
            <person name="Tanahashi T."/>
            <person name="Sakakibara K."/>
            <person name="Fujita T."/>
            <person name="Oishi K."/>
            <person name="Shin-I T."/>
            <person name="Kuroki Y."/>
            <person name="Toyoda A."/>
            <person name="Suzuki Y."/>
            <person name="Hashimoto A."/>
            <person name="Yamaguchi K."/>
            <person name="Sugano A."/>
            <person name="Kohara Y."/>
            <person name="Fujiyama A."/>
            <person name="Anterola A."/>
            <person name="Aoki S."/>
            <person name="Ashton N."/>
            <person name="Barbazuk W.B."/>
            <person name="Barker E."/>
            <person name="Bennetzen J."/>
            <person name="Bezanilla M."/>
            <person name="Blankenship R."/>
            <person name="Cho S.H."/>
            <person name="Dutcher S."/>
            <person name="Estelle M."/>
            <person name="Fawcett J.A."/>
            <person name="Gundlach H."/>
            <person name="Hanada K."/>
            <person name="Heyl A."/>
            <person name="Hicks K.A."/>
            <person name="Hugh J."/>
            <person name="Lohr M."/>
            <person name="Mayer K."/>
            <person name="Melkozernov A."/>
            <person name="Murata T."/>
            <person name="Nelson D."/>
            <person name="Pils B."/>
            <person name="Prigge M."/>
            <person name="Reiss B."/>
            <person name="Renner T."/>
            <person name="Rombauts S."/>
            <person name="Rushton P."/>
            <person name="Sanderfoot A."/>
            <person name="Schween G."/>
            <person name="Shiu S.-H."/>
            <person name="Stueber K."/>
            <person name="Theodoulou F.L."/>
            <person name="Tu H."/>
            <person name="Van de Peer Y."/>
            <person name="Verrier P.J."/>
            <person name="Waters E."/>
            <person name="Wood A."/>
            <person name="Yang L."/>
            <person name="Cove D."/>
            <person name="Cuming A."/>
            <person name="Hasebe M."/>
            <person name="Lucas S."/>
            <person name="Mishler D.B."/>
            <person name="Reski R."/>
            <person name="Grigoriev I."/>
            <person name="Quatrano R.S."/>
            <person name="Boore J.L."/>
        </authorList>
    </citation>
    <scope>NUCLEOTIDE SEQUENCE [LARGE SCALE GENOMIC DNA]</scope>
    <source>
        <strain evidence="4 5">cv. Gransden 2004</strain>
    </source>
</reference>
<dbReference type="GeneID" id="112278945"/>
<dbReference type="AlphaFoldDB" id="A0A2K1L2A4"/>
<dbReference type="OrthoDB" id="2498029at2759"/>
<dbReference type="STRING" id="3218.A0A2K1L2A4"/>
<feature type="chain" id="PRO_5044576499" description="Serine aminopeptidase S33 domain-containing protein" evidence="1">
    <location>
        <begin position="23"/>
        <end position="401"/>
    </location>
</feature>
<dbReference type="OMA" id="MHGEADI"/>
<dbReference type="Pfam" id="PF12146">
    <property type="entry name" value="Hydrolase_4"/>
    <property type="match status" value="1"/>
</dbReference>
<dbReference type="FunFam" id="3.40.50.1820:FF:000054">
    <property type="entry name" value="Alpha/beta-Hydrolases superfamily protein"/>
    <property type="match status" value="1"/>
</dbReference>
<proteinExistence type="predicted"/>
<organism evidence="3">
    <name type="scientific">Physcomitrium patens</name>
    <name type="common">Spreading-leaved earth moss</name>
    <name type="synonym">Physcomitrella patens</name>
    <dbReference type="NCBI Taxonomy" id="3218"/>
    <lineage>
        <taxon>Eukaryota</taxon>
        <taxon>Viridiplantae</taxon>
        <taxon>Streptophyta</taxon>
        <taxon>Embryophyta</taxon>
        <taxon>Bryophyta</taxon>
        <taxon>Bryophytina</taxon>
        <taxon>Bryopsida</taxon>
        <taxon>Funariidae</taxon>
        <taxon>Funariales</taxon>
        <taxon>Funariaceae</taxon>
        <taxon>Physcomitrium</taxon>
    </lineage>
</organism>
<dbReference type="InterPro" id="IPR051044">
    <property type="entry name" value="MAG_DAG_Lipase"/>
</dbReference>
<evidence type="ECO:0000313" key="4">
    <source>
        <dbReference type="EnsemblPlants" id="Pp3c2_19690V3.1"/>
    </source>
</evidence>
<sequence>MVALWSLAVAFVPAIAWLLLKGENDSPDQKGCVTKPVRGRRHFLDTAAQRRVAREEFYRDFKNFDYNCPPHSDLDKGLNVEEKYVLNSKGKEIFLKSWAPAHKPLYGVIFLCHGYGDTVTYFLEGVARTLALAGYAVHGMDYPGFGMSEGLHGYIPDFHALVDDVIEQYRAIKEREELKVLPCFLFGESLGGAIALAVHLKKPSMWNGAVLVAPMCKVADSMYPPWIQLQILLLLARIVPKAKLVPGQDIAALGFRDKEKKKLADMNPVAYIDNPRLGTALQMLQITDYIDSKLHEVTLPFLVLHGDSDRVTDPSISKLLYEKAMSSDKTLQLYEDSWHCILQGEPDDVTRRIVENLVSWLDAHSAAPKLPTLDASEKELQKRVDAASPSLLSFGRLNTAT</sequence>
<dbReference type="GO" id="GO:0016298">
    <property type="term" value="F:lipase activity"/>
    <property type="evidence" value="ECO:0000318"/>
    <property type="project" value="GO_Central"/>
</dbReference>
<dbReference type="InterPro" id="IPR000073">
    <property type="entry name" value="AB_hydrolase_1"/>
</dbReference>
<dbReference type="EnsemblPlants" id="Pp3c2_19690V3.2">
    <property type="protein sequence ID" value="Pp3c2_19690V3.2"/>
    <property type="gene ID" value="Pp3c2_19690"/>
</dbReference>
<dbReference type="InterPro" id="IPR022742">
    <property type="entry name" value="Hydrolase_4"/>
</dbReference>
<evidence type="ECO:0000313" key="3">
    <source>
        <dbReference type="EMBL" id="PNR60155.1"/>
    </source>
</evidence>
<keyword evidence="5" id="KW-1185">Reference proteome</keyword>
<dbReference type="PANTHER" id="PTHR11614">
    <property type="entry name" value="PHOSPHOLIPASE-RELATED"/>
    <property type="match status" value="1"/>
</dbReference>
<feature type="signal peptide" evidence="1">
    <location>
        <begin position="1"/>
        <end position="22"/>
    </location>
</feature>
<dbReference type="GO" id="GO:0016020">
    <property type="term" value="C:membrane"/>
    <property type="evidence" value="ECO:0000318"/>
    <property type="project" value="GO_Central"/>
</dbReference>
<reference evidence="3 5" key="2">
    <citation type="journal article" date="2018" name="Plant J.">
        <title>The Physcomitrella patens chromosome-scale assembly reveals moss genome structure and evolution.</title>
        <authorList>
            <person name="Lang D."/>
            <person name="Ullrich K.K."/>
            <person name="Murat F."/>
            <person name="Fuchs J."/>
            <person name="Jenkins J."/>
            <person name="Haas F.B."/>
            <person name="Piednoel M."/>
            <person name="Gundlach H."/>
            <person name="Van Bel M."/>
            <person name="Meyberg R."/>
            <person name="Vives C."/>
            <person name="Morata J."/>
            <person name="Symeonidi A."/>
            <person name="Hiss M."/>
            <person name="Muchero W."/>
            <person name="Kamisugi Y."/>
            <person name="Saleh O."/>
            <person name="Blanc G."/>
            <person name="Decker E.L."/>
            <person name="van Gessel N."/>
            <person name="Grimwood J."/>
            <person name="Hayes R.D."/>
            <person name="Graham S.W."/>
            <person name="Gunter L.E."/>
            <person name="McDaniel S.F."/>
            <person name="Hoernstein S.N.W."/>
            <person name="Larsson A."/>
            <person name="Li F.W."/>
            <person name="Perroud P.F."/>
            <person name="Phillips J."/>
            <person name="Ranjan P."/>
            <person name="Rokshar D.S."/>
            <person name="Rothfels C.J."/>
            <person name="Schneider L."/>
            <person name="Shu S."/>
            <person name="Stevenson D.W."/>
            <person name="Thummler F."/>
            <person name="Tillich M."/>
            <person name="Villarreal Aguilar J.C."/>
            <person name="Widiez T."/>
            <person name="Wong G.K."/>
            <person name="Wymore A."/>
            <person name="Zhang Y."/>
            <person name="Zimmer A.D."/>
            <person name="Quatrano R.S."/>
            <person name="Mayer K.F.X."/>
            <person name="Goodstein D."/>
            <person name="Casacuberta J.M."/>
            <person name="Vandepoele K."/>
            <person name="Reski R."/>
            <person name="Cuming A.C."/>
            <person name="Tuskan G.A."/>
            <person name="Maumus F."/>
            <person name="Salse J."/>
            <person name="Schmutz J."/>
            <person name="Rensing S.A."/>
        </authorList>
    </citation>
    <scope>NUCLEOTIDE SEQUENCE [LARGE SCALE GENOMIC DNA]</scope>
    <source>
        <strain evidence="4 5">cv. Gransden 2004</strain>
    </source>
</reference>